<dbReference type="AlphaFoldDB" id="A0A2J8NDI1"/>
<feature type="non-terminal residue" evidence="2">
    <location>
        <position position="1"/>
    </location>
</feature>
<feature type="compositionally biased region" description="Low complexity" evidence="1">
    <location>
        <begin position="12"/>
        <end position="26"/>
    </location>
</feature>
<dbReference type="PANTHER" id="PTHR47222:SF3">
    <property type="entry name" value="ZINC FINGER PROTEIN 532"/>
    <property type="match status" value="1"/>
</dbReference>
<sequence>LKPVPADQMIVSPSSNTSTSTSTLQSPVGAGTHTVTKIQSGITGTVISAPSSTPITPAMPLDEDPSKLCRHSLKCLECNEVFQDETSLATHFQQAADTSGQNGMEPARWLTPVVPAL</sequence>
<reference evidence="2 3" key="1">
    <citation type="submission" date="2017-12" db="EMBL/GenBank/DDBJ databases">
        <title>High-resolution comparative analysis of great ape genomes.</title>
        <authorList>
            <person name="Pollen A."/>
            <person name="Hastie A."/>
            <person name="Hormozdiari F."/>
            <person name="Dougherty M."/>
            <person name="Liu R."/>
            <person name="Chaisson M."/>
            <person name="Hoppe E."/>
            <person name="Hill C."/>
            <person name="Pang A."/>
            <person name="Hillier L."/>
            <person name="Baker C."/>
            <person name="Armstrong J."/>
            <person name="Shendure J."/>
            <person name="Paten B."/>
            <person name="Wilson R."/>
            <person name="Chao H."/>
            <person name="Schneider V."/>
            <person name="Ventura M."/>
            <person name="Kronenberg Z."/>
            <person name="Murali S."/>
            <person name="Gordon D."/>
            <person name="Cantsilieris S."/>
            <person name="Munson K."/>
            <person name="Nelson B."/>
            <person name="Raja A."/>
            <person name="Underwood J."/>
            <person name="Diekhans M."/>
            <person name="Fiddes I."/>
            <person name="Haussler D."/>
            <person name="Eichler E."/>
        </authorList>
    </citation>
    <scope>NUCLEOTIDE SEQUENCE [LARGE SCALE GENOMIC DNA]</scope>
    <source>
        <strain evidence="2">Yerkes chimp pedigree #C0471</strain>
    </source>
</reference>
<accession>A0A2J8NDI1</accession>
<dbReference type="EMBL" id="NBAG03000231">
    <property type="protein sequence ID" value="PNI69832.1"/>
    <property type="molecule type" value="Genomic_DNA"/>
</dbReference>
<feature type="region of interest" description="Disordered" evidence="1">
    <location>
        <begin position="1"/>
        <end position="32"/>
    </location>
</feature>
<organism evidence="2 3">
    <name type="scientific">Pan troglodytes</name>
    <name type="common">Chimpanzee</name>
    <dbReference type="NCBI Taxonomy" id="9598"/>
    <lineage>
        <taxon>Eukaryota</taxon>
        <taxon>Metazoa</taxon>
        <taxon>Chordata</taxon>
        <taxon>Craniata</taxon>
        <taxon>Vertebrata</taxon>
        <taxon>Euteleostomi</taxon>
        <taxon>Mammalia</taxon>
        <taxon>Eutheria</taxon>
        <taxon>Euarchontoglires</taxon>
        <taxon>Primates</taxon>
        <taxon>Haplorrhini</taxon>
        <taxon>Catarrhini</taxon>
        <taxon>Hominidae</taxon>
        <taxon>Pan</taxon>
    </lineage>
</organism>
<evidence type="ECO:0000256" key="1">
    <source>
        <dbReference type="SAM" id="MobiDB-lite"/>
    </source>
</evidence>
<gene>
    <name evidence="2" type="ORF">CK820_G0011360</name>
</gene>
<dbReference type="PANTHER" id="PTHR47222">
    <property type="entry name" value="ZINC FINGER PROTEIN 532-RELATED"/>
    <property type="match status" value="1"/>
</dbReference>
<evidence type="ECO:0000313" key="2">
    <source>
        <dbReference type="EMBL" id="PNI69832.1"/>
    </source>
</evidence>
<comment type="caution">
    <text evidence="2">The sequence shown here is derived from an EMBL/GenBank/DDBJ whole genome shotgun (WGS) entry which is preliminary data.</text>
</comment>
<proteinExistence type="predicted"/>
<dbReference type="Proteomes" id="UP000236370">
    <property type="component" value="Unassembled WGS sequence"/>
</dbReference>
<evidence type="ECO:0000313" key="3">
    <source>
        <dbReference type="Proteomes" id="UP000236370"/>
    </source>
</evidence>
<protein>
    <submittedName>
        <fullName evidence="2">ZNF532 isoform 17</fullName>
    </submittedName>
</protein>
<dbReference type="InterPro" id="IPR045914">
    <property type="entry name" value="Zn532-like"/>
</dbReference>
<name>A0A2J8NDI1_PANTR</name>